<dbReference type="RefSeq" id="WP_244772093.1">
    <property type="nucleotide sequence ID" value="NZ_CP094929.1"/>
</dbReference>
<keyword evidence="3" id="KW-1185">Reference proteome</keyword>
<organism evidence="2 3">
    <name type="scientific">Sphaerochaeta associata</name>
    <dbReference type="NCBI Taxonomy" id="1129264"/>
    <lineage>
        <taxon>Bacteria</taxon>
        <taxon>Pseudomonadati</taxon>
        <taxon>Spirochaetota</taxon>
        <taxon>Spirochaetia</taxon>
        <taxon>Spirochaetales</taxon>
        <taxon>Sphaerochaetaceae</taxon>
        <taxon>Sphaerochaeta</taxon>
    </lineage>
</organism>
<proteinExistence type="predicted"/>
<evidence type="ECO:0000313" key="3">
    <source>
        <dbReference type="Proteomes" id="UP000829708"/>
    </source>
</evidence>
<protein>
    <recommendedName>
        <fullName evidence="1">Imm-5-like domain-containing protein</fullName>
    </recommendedName>
</protein>
<dbReference type="Pfam" id="PF21805">
    <property type="entry name" value="Imm5_like"/>
    <property type="match status" value="1"/>
</dbReference>
<reference evidence="3" key="1">
    <citation type="journal article" date="2024" name="J Bioinform Genom">
        <title>Complete genome sequence of the type strain bacterium Sphaerochaeta associata GLS2t (VKM B-2742)t.</title>
        <authorList>
            <person name="Troshina O.Y."/>
            <person name="Tepeeva A.N."/>
            <person name="Arzamasceva V.O."/>
            <person name="Whitman W.B."/>
            <person name="Varghese N."/>
            <person name="Shapiro N."/>
            <person name="Woyke T."/>
            <person name="Kripides N.C."/>
            <person name="Vasilenko O.V."/>
        </authorList>
    </citation>
    <scope>NUCLEOTIDE SEQUENCE [LARGE SCALE GENOMIC DNA]</scope>
    <source>
        <strain evidence="3">GLS2T</strain>
    </source>
</reference>
<evidence type="ECO:0000313" key="2">
    <source>
        <dbReference type="EMBL" id="UOM50706.1"/>
    </source>
</evidence>
<dbReference type="Proteomes" id="UP000829708">
    <property type="component" value="Chromosome"/>
</dbReference>
<feature type="domain" description="Imm-5-like" evidence="1">
    <location>
        <begin position="14"/>
        <end position="136"/>
    </location>
</feature>
<gene>
    <name evidence="2" type="ORF">MUG09_14170</name>
</gene>
<dbReference type="InterPro" id="IPR048667">
    <property type="entry name" value="Imm5-like"/>
</dbReference>
<accession>A0ABY4DFM6</accession>
<evidence type="ECO:0000259" key="1">
    <source>
        <dbReference type="Pfam" id="PF21805"/>
    </source>
</evidence>
<name>A0ABY4DFM6_9SPIR</name>
<dbReference type="EMBL" id="CP094929">
    <property type="protein sequence ID" value="UOM50706.1"/>
    <property type="molecule type" value="Genomic_DNA"/>
</dbReference>
<sequence length="164" mass="18067">MRDPNFVARHRGGLLSDVDHRLLMKWALAMAEHLALYLAVPIDPVLIEAMQVGRQWSEGKVGTGAAMKASRVVHKHAQGITDPAYKLFCRSVGQAVATAHMADHSMGPVYYGKKLVKVLGLDERQELAWQLANLHQLSPSLVPLVEQTLSDKGIVCSSHDEHDD</sequence>